<evidence type="ECO:0008006" key="4">
    <source>
        <dbReference type="Google" id="ProtNLM"/>
    </source>
</evidence>
<dbReference type="Proteomes" id="UP001190700">
    <property type="component" value="Unassembled WGS sequence"/>
</dbReference>
<proteinExistence type="predicted"/>
<dbReference type="EMBL" id="LGRX02032470">
    <property type="protein sequence ID" value="KAK3243977.1"/>
    <property type="molecule type" value="Genomic_DNA"/>
</dbReference>
<protein>
    <recommendedName>
        <fullName evidence="4">Nicastrin</fullName>
    </recommendedName>
</protein>
<evidence type="ECO:0000256" key="1">
    <source>
        <dbReference type="SAM" id="SignalP"/>
    </source>
</evidence>
<comment type="caution">
    <text evidence="2">The sequence shown here is derived from an EMBL/GenBank/DDBJ whole genome shotgun (WGS) entry which is preliminary data.</text>
</comment>
<keyword evidence="1" id="KW-0732">Signal</keyword>
<evidence type="ECO:0000313" key="3">
    <source>
        <dbReference type="Proteomes" id="UP001190700"/>
    </source>
</evidence>
<keyword evidence="3" id="KW-1185">Reference proteome</keyword>
<accession>A0AAE0BWB9</accession>
<evidence type="ECO:0000313" key="2">
    <source>
        <dbReference type="EMBL" id="KAK3243977.1"/>
    </source>
</evidence>
<sequence>MALLKTFIVLSIFCFQSIQPVCRATNSRFASEWEVEITGHPLYVLVVIQSTELDEEPTRTSCLSGRNLSEAFRESRAQNATVAYVLTNESSSDLFCYDPKDARPLLRQALTQGAGDEGVQRERNRNGVGGLVLVRDERDPATAGLLCWFLRQVMPRVWGDPAGADVAVTLLGAIPAACTSAVAISPQINVGRSASASEYLHDALLAVSFSTAASAAMDAFQCFAHEYGVPLFQARASPAAQEHDEINGGFECAAQGFDSVSCAVWHIISFRQNVSLWRVTHLAALRKAAGFEPRLSARAVGPKHLQQVSQLGERTGAKPFAAGCTQHVNAGYGLVDCNEFEEDGANYKEPFKISIMIAAFFFGCGISTLCILIGGGEGQTDELSPKGLLHEGLTLEAPAEISPSTDDVVFNRFDSAVYTPRHRVSSVLDNTSLMMMDDDHTLLTDDDDTSVLLMNGDSSSDIGSDASSEIDMICNPMLAGDEGGLRITPMPDLKSNPLFDTRVSARLSTSSELRKMSMAQSLRVSSFWRNKGVVIE</sequence>
<feature type="signal peptide" evidence="1">
    <location>
        <begin position="1"/>
        <end position="24"/>
    </location>
</feature>
<gene>
    <name evidence="2" type="ORF">CYMTET_46403</name>
</gene>
<reference evidence="2 3" key="1">
    <citation type="journal article" date="2015" name="Genome Biol. Evol.">
        <title>Comparative Genomics of a Bacterivorous Green Alga Reveals Evolutionary Causalities and Consequences of Phago-Mixotrophic Mode of Nutrition.</title>
        <authorList>
            <person name="Burns J.A."/>
            <person name="Paasch A."/>
            <person name="Narechania A."/>
            <person name="Kim E."/>
        </authorList>
    </citation>
    <scope>NUCLEOTIDE SEQUENCE [LARGE SCALE GENOMIC DNA]</scope>
    <source>
        <strain evidence="2 3">PLY_AMNH</strain>
    </source>
</reference>
<name>A0AAE0BWB9_9CHLO</name>
<organism evidence="2 3">
    <name type="scientific">Cymbomonas tetramitiformis</name>
    <dbReference type="NCBI Taxonomy" id="36881"/>
    <lineage>
        <taxon>Eukaryota</taxon>
        <taxon>Viridiplantae</taxon>
        <taxon>Chlorophyta</taxon>
        <taxon>Pyramimonadophyceae</taxon>
        <taxon>Pyramimonadales</taxon>
        <taxon>Pyramimonadaceae</taxon>
        <taxon>Cymbomonas</taxon>
    </lineage>
</organism>
<feature type="chain" id="PRO_5041941473" description="Nicastrin" evidence="1">
    <location>
        <begin position="25"/>
        <end position="536"/>
    </location>
</feature>
<dbReference type="AlphaFoldDB" id="A0AAE0BWB9"/>